<dbReference type="InterPro" id="IPR003607">
    <property type="entry name" value="HD/PDEase_dom"/>
</dbReference>
<dbReference type="CDD" id="cd04876">
    <property type="entry name" value="ACT_RelA-SpoT"/>
    <property type="match status" value="1"/>
</dbReference>
<evidence type="ECO:0000256" key="1">
    <source>
        <dbReference type="ARBA" id="ARBA00025704"/>
    </source>
</evidence>
<dbReference type="Gene3D" id="3.30.460.10">
    <property type="entry name" value="Beta Polymerase, domain 2"/>
    <property type="match status" value="1"/>
</dbReference>
<dbReference type="SUPFAM" id="SSF81271">
    <property type="entry name" value="TGS-like"/>
    <property type="match status" value="1"/>
</dbReference>
<keyword evidence="7" id="KW-1185">Reference proteome</keyword>
<dbReference type="PROSITE" id="PS51831">
    <property type="entry name" value="HD"/>
    <property type="match status" value="1"/>
</dbReference>
<feature type="domain" description="HD" evidence="4">
    <location>
        <begin position="61"/>
        <end position="160"/>
    </location>
</feature>
<dbReference type="SMART" id="SM00954">
    <property type="entry name" value="RelA_SpoT"/>
    <property type="match status" value="1"/>
</dbReference>
<evidence type="ECO:0000259" key="4">
    <source>
        <dbReference type="PROSITE" id="PS51831"/>
    </source>
</evidence>
<protein>
    <submittedName>
        <fullName evidence="6">(P)ppGpp synthetase I, SpoT/RelA</fullName>
        <ecNumber evidence="6">2.7.6.5</ecNumber>
    </submittedName>
</protein>
<dbReference type="NCBIfam" id="TIGR00691">
    <property type="entry name" value="spoT_relA"/>
    <property type="match status" value="1"/>
</dbReference>
<dbReference type="STRING" id="41431.PCC8801_1433"/>
<keyword evidence="6" id="KW-0808">Transferase</keyword>
<dbReference type="InterPro" id="IPR002912">
    <property type="entry name" value="ACT_dom"/>
</dbReference>
<comment type="similarity">
    <text evidence="2">Belongs to the relA/spoT family.</text>
</comment>
<evidence type="ECO:0000259" key="3">
    <source>
        <dbReference type="PROSITE" id="PS51671"/>
    </source>
</evidence>
<reference evidence="7" key="1">
    <citation type="journal article" date="2011" name="MBio">
        <title>Novel metabolic attributes of the genus Cyanothece, comprising a group of unicellular nitrogen-fixing Cyanobacteria.</title>
        <authorList>
            <person name="Bandyopadhyay A."/>
            <person name="Elvitigala T."/>
            <person name="Welsh E."/>
            <person name="Stockel J."/>
            <person name="Liberton M."/>
            <person name="Min H."/>
            <person name="Sherman L.A."/>
            <person name="Pakrasi H.B."/>
        </authorList>
    </citation>
    <scope>NUCLEOTIDE SEQUENCE [LARGE SCALE GENOMIC DNA]</scope>
    <source>
        <strain evidence="7">PCC 8801</strain>
    </source>
</reference>
<dbReference type="GO" id="GO:0015969">
    <property type="term" value="P:guanosine tetraphosphate metabolic process"/>
    <property type="evidence" value="ECO:0007669"/>
    <property type="project" value="InterPro"/>
</dbReference>
<dbReference type="EMBL" id="CP001287">
    <property type="protein sequence ID" value="ACK65490.1"/>
    <property type="molecule type" value="Genomic_DNA"/>
</dbReference>
<dbReference type="InterPro" id="IPR012675">
    <property type="entry name" value="Beta-grasp_dom_sf"/>
</dbReference>
<dbReference type="GO" id="GO:0008728">
    <property type="term" value="F:GTP diphosphokinase activity"/>
    <property type="evidence" value="ECO:0007669"/>
    <property type="project" value="UniProtKB-EC"/>
</dbReference>
<dbReference type="Pfam" id="PF04607">
    <property type="entry name" value="RelA_SpoT"/>
    <property type="match status" value="1"/>
</dbReference>
<dbReference type="PROSITE" id="PS51880">
    <property type="entry name" value="TGS"/>
    <property type="match status" value="1"/>
</dbReference>
<feature type="domain" description="ACT" evidence="3">
    <location>
        <begin position="666"/>
        <end position="740"/>
    </location>
</feature>
<comment type="function">
    <text evidence="2">In eubacteria ppGpp (guanosine 3'-diphosphate 5'-diphosphate) is a mediator of the stringent response that coordinates a variety of cellular activities in response to changes in nutritional abundance.</text>
</comment>
<name>B7K4M5_RIPO1</name>
<dbReference type="CDD" id="cd00077">
    <property type="entry name" value="HDc"/>
    <property type="match status" value="1"/>
</dbReference>
<dbReference type="Pfam" id="PF02824">
    <property type="entry name" value="TGS"/>
    <property type="match status" value="1"/>
</dbReference>
<dbReference type="InterPro" id="IPR007685">
    <property type="entry name" value="RelA_SpoT"/>
</dbReference>
<dbReference type="InterPro" id="IPR045865">
    <property type="entry name" value="ACT-like_dom_sf"/>
</dbReference>
<dbReference type="InterPro" id="IPR004095">
    <property type="entry name" value="TGS"/>
</dbReference>
<dbReference type="InterPro" id="IPR006674">
    <property type="entry name" value="HD_domain"/>
</dbReference>
<organism evidence="6 7">
    <name type="scientific">Rippkaea orientalis (strain PCC 8801 / RF-1)</name>
    <name type="common">Cyanothece sp. (strain PCC 8801)</name>
    <dbReference type="NCBI Taxonomy" id="41431"/>
    <lineage>
        <taxon>Bacteria</taxon>
        <taxon>Bacillati</taxon>
        <taxon>Cyanobacteriota</taxon>
        <taxon>Cyanophyceae</taxon>
        <taxon>Oscillatoriophycideae</taxon>
        <taxon>Chroococcales</taxon>
        <taxon>Aphanothecaceae</taxon>
        <taxon>Rippkaea</taxon>
        <taxon>Rippkaea orientalis</taxon>
    </lineage>
</organism>
<comment type="pathway">
    <text evidence="1">Purine metabolism.</text>
</comment>
<accession>B7K4M5</accession>
<dbReference type="FunFam" id="1.10.3210.10:FF:000001">
    <property type="entry name" value="GTP pyrophosphokinase RelA"/>
    <property type="match status" value="1"/>
</dbReference>
<dbReference type="InterPro" id="IPR004811">
    <property type="entry name" value="RelA/Spo_fam"/>
</dbReference>
<dbReference type="HOGENOM" id="CLU_012300_3_0_3"/>
<dbReference type="InterPro" id="IPR012676">
    <property type="entry name" value="TGS-like"/>
</dbReference>
<dbReference type="EC" id="2.7.6.5" evidence="6"/>
<dbReference type="InterPro" id="IPR033655">
    <property type="entry name" value="TGS_RelA/SpoT"/>
</dbReference>
<dbReference type="AlphaFoldDB" id="B7K4M5"/>
<dbReference type="CDD" id="cd05399">
    <property type="entry name" value="NT_Rel-Spo_like"/>
    <property type="match status" value="1"/>
</dbReference>
<dbReference type="KEGG" id="cyp:PCC8801_1433"/>
<dbReference type="Gene3D" id="1.10.3210.10">
    <property type="entry name" value="Hypothetical protein af1432"/>
    <property type="match status" value="1"/>
</dbReference>
<gene>
    <name evidence="6" type="ordered locus">PCC8801_1433</name>
</gene>
<dbReference type="SUPFAM" id="SSF81301">
    <property type="entry name" value="Nucleotidyltransferase"/>
    <property type="match status" value="1"/>
</dbReference>
<dbReference type="PANTHER" id="PTHR21262">
    <property type="entry name" value="GUANOSINE-3',5'-BIS DIPHOSPHATE 3'-PYROPHOSPHOHYDROLASE"/>
    <property type="match status" value="1"/>
</dbReference>
<sequence>MNVVTYPESKPVTLPLPDWLNQCLIAYQSDSNSEEISLICRAFNFAYQLHEGQYRKSGEPYIAHPIAVAGLLRDLGGDKAMIAAGFLHDVVEDTDVTVEQIEENFGSEVRQLVEGVTKLSKFNFSSKTEHQAENFRRMFLAMAKDIRVIVVKLADRLHNMRTLEHLKPEKQERIARETKEIFAPLANRLGIWRFKWELEDLSFKYLEPEAYREIQSLVAEKRSDRETRLETIKEMLRQRLQKIGVQVVELQGRPKHLYGIYHKMQRQQKGFNQIYDIAALRIIVKNNEDCYRALAVVHDAFKPIPGRFKDYIGLPKPNRYQSLHTTVVGLTGRPLEVQIRTLEMHHIAEYGIAAHWKYKETGGSDHTELSEEDEKFTWLRQLLEWQKDLQDAQEYVDTLKDNLFDDDVYVFTPQGDVVALARGSTPVDFAYRIHTEVGNHMKGARINEKWSVLDTPLHNGDIVEIITQKNCHPSLDWLNFAVTPSARNRIRQWYKRSRREENVARGREMLEKELGKSGLDALLKSDPMQMVAERCNYQSVEDLLAALGYGEITLNQVIKRWREVTAKTQENQTVEGFSNPCPPSSCPGKQSKSPIMGVEGLVYNMAGCCHPLPGEAIIGIVTLGAKGISIHRQGCPNIETIPSDRLVPVRWNPTENQTCLTTYPVDIAIEALDRVGVLKDILSRLSDNNINVRNAGVKTGRNKPAMISLRIDIRDRQQLECVINQIRNMSDILSIHRVNSLEA</sequence>
<dbReference type="OrthoDB" id="9805041at2"/>
<dbReference type="SMART" id="SM00471">
    <property type="entry name" value="HDc"/>
    <property type="match status" value="1"/>
</dbReference>
<dbReference type="Gene3D" id="3.30.70.260">
    <property type="match status" value="1"/>
</dbReference>
<dbReference type="FunFam" id="3.30.460.10:FF:000001">
    <property type="entry name" value="GTP pyrophosphokinase RelA"/>
    <property type="match status" value="1"/>
</dbReference>
<dbReference type="InterPro" id="IPR045600">
    <property type="entry name" value="RelA/SpoT_AH_RIS"/>
</dbReference>
<dbReference type="CDD" id="cd01668">
    <property type="entry name" value="TGS_RSH"/>
    <property type="match status" value="1"/>
</dbReference>
<dbReference type="Pfam" id="PF13291">
    <property type="entry name" value="ACT_4"/>
    <property type="match status" value="1"/>
</dbReference>
<dbReference type="Pfam" id="PF13328">
    <property type="entry name" value="HD_4"/>
    <property type="match status" value="1"/>
</dbReference>
<dbReference type="Gene3D" id="3.10.20.30">
    <property type="match status" value="1"/>
</dbReference>
<dbReference type="FunFam" id="3.10.20.30:FF:000002">
    <property type="entry name" value="GTP pyrophosphokinase (RelA/SpoT)"/>
    <property type="match status" value="1"/>
</dbReference>
<evidence type="ECO:0000259" key="5">
    <source>
        <dbReference type="PROSITE" id="PS51880"/>
    </source>
</evidence>
<dbReference type="PANTHER" id="PTHR21262:SF31">
    <property type="entry name" value="GTP PYROPHOSPHOKINASE"/>
    <property type="match status" value="1"/>
</dbReference>
<dbReference type="RefSeq" id="WP_012594763.1">
    <property type="nucleotide sequence ID" value="NC_011726.1"/>
</dbReference>
<dbReference type="SUPFAM" id="SSF109604">
    <property type="entry name" value="HD-domain/PDEase-like"/>
    <property type="match status" value="1"/>
</dbReference>
<evidence type="ECO:0000313" key="7">
    <source>
        <dbReference type="Proteomes" id="UP000008204"/>
    </source>
</evidence>
<proteinExistence type="inferred from homology"/>
<dbReference type="eggNOG" id="COG0317">
    <property type="taxonomic scope" value="Bacteria"/>
</dbReference>
<dbReference type="Pfam" id="PF19296">
    <property type="entry name" value="RelA_AH_RIS"/>
    <property type="match status" value="1"/>
</dbReference>
<dbReference type="GO" id="GO:0005886">
    <property type="term" value="C:plasma membrane"/>
    <property type="evidence" value="ECO:0007669"/>
    <property type="project" value="TreeGrafter"/>
</dbReference>
<feature type="domain" description="TGS" evidence="5">
    <location>
        <begin position="406"/>
        <end position="467"/>
    </location>
</feature>
<dbReference type="Proteomes" id="UP000008204">
    <property type="component" value="Chromosome"/>
</dbReference>
<dbReference type="SUPFAM" id="SSF55021">
    <property type="entry name" value="ACT-like"/>
    <property type="match status" value="1"/>
</dbReference>
<dbReference type="InterPro" id="IPR043519">
    <property type="entry name" value="NT_sf"/>
</dbReference>
<evidence type="ECO:0000256" key="2">
    <source>
        <dbReference type="RuleBase" id="RU003847"/>
    </source>
</evidence>
<dbReference type="PROSITE" id="PS51671">
    <property type="entry name" value="ACT"/>
    <property type="match status" value="1"/>
</dbReference>
<evidence type="ECO:0000313" key="6">
    <source>
        <dbReference type="EMBL" id="ACK65490.1"/>
    </source>
</evidence>